<dbReference type="GeneID" id="20249171"/>
<sequence>MAFRNSIYVFLFIFVPVFGSLLVDQREIKVNVGRFVHLERQDLVFVRIGRDEECRVEVVNNDPITQRVGHIEPTIFDCNFSAKTIKYVHNGSPLLSKDEVKLRVHKFTDTSTHTEVVYLTVRIVNASHDVFMTQGLRPVVVPDFLKLSNTIDGSVLQFRNSDKKNSTCSISFSRYHSHWPIAGQMTIGKNRQTVDAVSKDCREFLYMNLHYEHLRSPIPDVDYLPLTVELFDPSVSEEVIVERFYLPIHIKGALPNSPPRSSDMNMYMMDVDQFVLSTIIPGIIQAEDYETPNSQLVFNISKGFGEGKGYFVNINDQSTEINSFYQDDLDNHRIAYVPPNVSYTTQKHYQAELVVFDSHFSSSIVITLHVAVRPSATTAPRVSLNNGLVLLEGQSRPITVNDLQIVDKDNLDRIRVYVKGGARHGTIRLNGKQSIMFRPSDVARGSVTYVHDDSDSLRDDIELRINDGVHTVLATFPISIIPKDDTPPHMVNNLGFHINQGQMKKLSEDVLLAHDADSLDYNIIYTLTSPPKAGNIVRKIPKSGTLTTIFGFRQRDIMKGQVYYKHNGKGVFTDSFSFRLQDQHDPPNESEDHEFHIVIDPLNENPPELDQGSLKIIRVREVDVGYIGQAQLLYTDVESSAKDITYTITTAPYFVFNTGEKDAGRLVATHNLTVVNKDQDVPPILSFTQEDLNYLKIAYLPPANDIGPLSRLVRFVYTVEDGDGNKVYGQTFDIEVLPVNNRVPRFTMEKLLVEEGGVLGITVNQLSASDEDTPSEDLQFICYELPKYGTLQKNGMAMKVTGSFSIEDLQETSIRYVHDGSDIELVDTFTLKLTDGVNQATKVISVDIVPIDDKTPRLQKNLRPYLIVSEGSEALLTPHILAATDDDTDDESLVFLIVRQPRYGVLQLQGQPVTKFTQRDLKDEIVSFLHTSGEIGLKSLHDFATFIVSDQNYLASVELPVYDLNITITPVNNQSPKTILGAPILVTEGETYNVGKNILTVTDPDSKTKEIEFKITKQPQWGYLENVKPSPGSEKSNAGLRINSFTYSDILDGSINYVQSNHRGVEPVHDQCELYATDGKLNSKPEIVSIGIVPTNDEAPDLMLKDFTIDEGGAMIMDQSMMDAIDLDMPKDTLTLSLSQQPNHGTVVMMIETRKGHVETEVQDFSLDELRSGLQLKYTHDGSESLHDKFVITVSDGKHEIKHVCNVSVTARNDEKPEVIKNAGLQLDYGDSALISSVVLQATDDDNGDAFLYYIVVELPNKGLLQFCPNPFSKSLDNDCQDIELGANFTQTDVDLNKVRYVHTTSMGKSETDRFMFVLSDGKHKRHEETFEIRIKNSRKTNIALLNRGMTIREGERVAISTNNLGASDESTKAEEIVFAVIRPPRLGKIQYIDQPMGQINSFSQLDLASQKVVYSHLTKTDIIEDSFVFTVTNGLSEAKNGEFRIKIQPLDRMLPSLIANNLLEVLQGTESVISPQILKAVDPDTDALNLTFIIAKPPTYGHLYNRGVMISHSFTQTDIDRGFITYISDGTRAGLDNFLFNLSDGKHTKFLVNGTLQTQPALSSIFVKPLVDDAPTIVVNKHPEILEHFGKQKYGYELNNKVLRAVDSDTQSSQLIYTMIKRPKYGHIENTKAKRFVRRRFTQKDLDDSSLQYIVDRNVQATHDNFTFRVEDSRGNSVNNQIMSFGWSIIQFISADMVACENVGVLSITLIRIGAIHQMAYVGVQIKEMSAKTGEDFVPSSAKQVQFGPGQSRASWDLQIKNDGLEEANEKLRLTLVEPINAIIGDNKKLRLKIINAESGECPQYLGMVSATQNGFLLEGGDSIMIPSKNSPSDNGKIYHTLNTLSGPIATGLNVDKTFLNTEPKYNKKRKHKKGKKGKRKKKKNKKKTPKNEDSSQNSFDKLSNKKTPKCDSSKKGLLRFDQYEKQMFQCTGTEWQVWNAISNNDERPKSNICQQGWHEFDGFCYKYINDKLPWDDAESLCVSKYNGHLTSVRSAKHLKWLGHQARKKSFWIGLNDKQDTGVWKFISGDPVAITNWKNGRPRVKRMLHKKNCVVVKKRLKWRNKHCDRYKARFICEQSPQAQTTKTSKRSRRGPLRKKRQRRNKNSKKVKKVKNDMIDLRGFFYK</sequence>
<dbReference type="SUPFAM" id="SSF56436">
    <property type="entry name" value="C-type lectin-like"/>
    <property type="match status" value="1"/>
</dbReference>
<feature type="domain" description="Cadherin" evidence="14">
    <location>
        <begin position="753"/>
        <end position="858"/>
    </location>
</feature>
<keyword evidence="5 9" id="KW-0106">Calcium</keyword>
<dbReference type="OMA" id="DIGPHLQ"/>
<evidence type="ECO:0000256" key="2">
    <source>
        <dbReference type="ARBA" id="ARBA00022723"/>
    </source>
</evidence>
<dbReference type="CDD" id="cd00037">
    <property type="entry name" value="CLECT"/>
    <property type="match status" value="1"/>
</dbReference>
<evidence type="ECO:0000256" key="1">
    <source>
        <dbReference type="ARBA" id="ARBA00005529"/>
    </source>
</evidence>
<protein>
    <recommendedName>
        <fullName evidence="17">C-type lectin domain-containing protein</fullName>
    </recommendedName>
</protein>
<feature type="region of interest" description="Disordered" evidence="11">
    <location>
        <begin position="1862"/>
        <end position="1914"/>
    </location>
</feature>
<dbReference type="PROSITE" id="PS50041">
    <property type="entry name" value="C_TYPE_LECTIN_2"/>
    <property type="match status" value="1"/>
</dbReference>
<name>V4BTY1_LOTGI</name>
<reference evidence="15 16" key="1">
    <citation type="journal article" date="2013" name="Nature">
        <title>Insights into bilaterian evolution from three spiralian genomes.</title>
        <authorList>
            <person name="Simakov O."/>
            <person name="Marletaz F."/>
            <person name="Cho S.J."/>
            <person name="Edsinger-Gonzales E."/>
            <person name="Havlak P."/>
            <person name="Hellsten U."/>
            <person name="Kuo D.H."/>
            <person name="Larsson T."/>
            <person name="Lv J."/>
            <person name="Arendt D."/>
            <person name="Savage R."/>
            <person name="Osoegawa K."/>
            <person name="de Jong P."/>
            <person name="Grimwood J."/>
            <person name="Chapman J.A."/>
            <person name="Shapiro H."/>
            <person name="Aerts A."/>
            <person name="Otillar R.P."/>
            <person name="Terry A.Y."/>
            <person name="Boore J.L."/>
            <person name="Grigoriev I.V."/>
            <person name="Lindberg D.R."/>
            <person name="Seaver E.C."/>
            <person name="Weisblat D.A."/>
            <person name="Putnam N.H."/>
            <person name="Rokhsar D.S."/>
        </authorList>
    </citation>
    <scope>NUCLEOTIDE SEQUENCE [LARGE SCALE GENOMIC DNA]</scope>
</reference>
<evidence type="ECO:0000256" key="12">
    <source>
        <dbReference type="SAM" id="Phobius"/>
    </source>
</evidence>
<evidence type="ECO:0000256" key="4">
    <source>
        <dbReference type="ARBA" id="ARBA00022737"/>
    </source>
</evidence>
<feature type="repeat" description="CSPG" evidence="10">
    <location>
        <begin position="975"/>
        <end position="1077"/>
    </location>
</feature>
<feature type="compositionally biased region" description="Basic residues" evidence="11">
    <location>
        <begin position="1868"/>
        <end position="1890"/>
    </location>
</feature>
<keyword evidence="8" id="KW-0325">Glycoprotein</keyword>
<dbReference type="GO" id="GO:0007156">
    <property type="term" value="P:homophilic cell adhesion via plasma membrane adhesion molecules"/>
    <property type="evidence" value="ECO:0007669"/>
    <property type="project" value="InterPro"/>
</dbReference>
<accession>V4BTY1</accession>
<proteinExistence type="inferred from homology"/>
<feature type="repeat" description="CSPG" evidence="10">
    <location>
        <begin position="742"/>
        <end position="834"/>
    </location>
</feature>
<feature type="repeat" description="CSPG" evidence="10">
    <location>
        <begin position="1341"/>
        <end position="1433"/>
    </location>
</feature>
<keyword evidence="3" id="KW-0732">Signal</keyword>
<feature type="transmembrane region" description="Helical" evidence="12">
    <location>
        <begin position="7"/>
        <end position="23"/>
    </location>
</feature>
<dbReference type="InterPro" id="IPR038081">
    <property type="entry name" value="CalX-like_sf"/>
</dbReference>
<evidence type="ECO:0000259" key="13">
    <source>
        <dbReference type="PROSITE" id="PS50041"/>
    </source>
</evidence>
<evidence type="ECO:0000256" key="10">
    <source>
        <dbReference type="PROSITE-ProRule" id="PRU01201"/>
    </source>
</evidence>
<evidence type="ECO:0000256" key="7">
    <source>
        <dbReference type="ARBA" id="ARBA00023157"/>
    </source>
</evidence>
<dbReference type="PROSITE" id="PS50268">
    <property type="entry name" value="CADHERIN_2"/>
    <property type="match status" value="1"/>
</dbReference>
<feature type="repeat" description="CSPG" evidence="10">
    <location>
        <begin position="379"/>
        <end position="466"/>
    </location>
</feature>
<dbReference type="GO" id="GO:0005509">
    <property type="term" value="F:calcium ion binding"/>
    <property type="evidence" value="ECO:0007669"/>
    <property type="project" value="UniProtKB-UniRule"/>
</dbReference>
<keyword evidence="12" id="KW-0812">Transmembrane</keyword>
<evidence type="ECO:0000256" key="8">
    <source>
        <dbReference type="ARBA" id="ARBA00023180"/>
    </source>
</evidence>
<dbReference type="Pfam" id="PF03160">
    <property type="entry name" value="Calx-beta"/>
    <property type="match status" value="1"/>
</dbReference>
<evidence type="ECO:0000256" key="11">
    <source>
        <dbReference type="SAM" id="MobiDB-lite"/>
    </source>
</evidence>
<dbReference type="Pfam" id="PF19309">
    <property type="entry name" value="Frem_N"/>
    <property type="match status" value="1"/>
</dbReference>
<organism evidence="15 16">
    <name type="scientific">Lottia gigantea</name>
    <name type="common">Giant owl limpet</name>
    <dbReference type="NCBI Taxonomy" id="225164"/>
    <lineage>
        <taxon>Eukaryota</taxon>
        <taxon>Metazoa</taxon>
        <taxon>Spiralia</taxon>
        <taxon>Lophotrochozoa</taxon>
        <taxon>Mollusca</taxon>
        <taxon>Gastropoda</taxon>
        <taxon>Patellogastropoda</taxon>
        <taxon>Lottioidea</taxon>
        <taxon>Lottiidae</taxon>
        <taxon>Lottia</taxon>
    </lineage>
</organism>
<dbReference type="GO" id="GO:0016020">
    <property type="term" value="C:membrane"/>
    <property type="evidence" value="ECO:0007669"/>
    <property type="project" value="InterPro"/>
</dbReference>
<feature type="repeat" description="CSPG" evidence="10">
    <location>
        <begin position="1216"/>
        <end position="1320"/>
    </location>
</feature>
<feature type="repeat" description="CSPG" evidence="10">
    <location>
        <begin position="855"/>
        <end position="949"/>
    </location>
</feature>
<dbReference type="Gene3D" id="3.10.100.10">
    <property type="entry name" value="Mannose-Binding Protein A, subunit A"/>
    <property type="match status" value="1"/>
</dbReference>
<keyword evidence="4" id="KW-0677">Repeat</keyword>
<dbReference type="RefSeq" id="XP_009056979.1">
    <property type="nucleotide sequence ID" value="XM_009058731.1"/>
</dbReference>
<dbReference type="HOGENOM" id="CLU_001041_0_0_1"/>
<dbReference type="KEGG" id="lgi:LOTGIDRAFT_233175"/>
<evidence type="ECO:0000256" key="9">
    <source>
        <dbReference type="PROSITE-ProRule" id="PRU00043"/>
    </source>
</evidence>
<dbReference type="InterPro" id="IPR003644">
    <property type="entry name" value="Calx_beta"/>
</dbReference>
<dbReference type="Proteomes" id="UP000030746">
    <property type="component" value="Unassembled WGS sequence"/>
</dbReference>
<keyword evidence="7" id="KW-1015">Disulfide bond</keyword>
<dbReference type="InterPro" id="IPR039005">
    <property type="entry name" value="CSPG_rpt"/>
</dbReference>
<dbReference type="OrthoDB" id="430044at2759"/>
<feature type="repeat" description="CSPG" evidence="10">
    <location>
        <begin position="487"/>
        <end position="581"/>
    </location>
</feature>
<dbReference type="SMART" id="SM00034">
    <property type="entry name" value="CLECT"/>
    <property type="match status" value="1"/>
</dbReference>
<keyword evidence="6" id="KW-0130">Cell adhesion</keyword>
<dbReference type="PANTHER" id="PTHR45739">
    <property type="entry name" value="MATRIX PROTEIN, PUTATIVE-RELATED"/>
    <property type="match status" value="1"/>
</dbReference>
<keyword evidence="2" id="KW-0479">Metal-binding</keyword>
<feature type="repeat" description="CSPG" evidence="10">
    <location>
        <begin position="1098"/>
        <end position="1195"/>
    </location>
</feature>
<gene>
    <name evidence="15" type="ORF">LOTGIDRAFT_233175</name>
</gene>
<evidence type="ECO:0000259" key="14">
    <source>
        <dbReference type="PROSITE" id="PS50268"/>
    </source>
</evidence>
<feature type="domain" description="C-type lectin" evidence="13">
    <location>
        <begin position="1962"/>
        <end position="2070"/>
    </location>
</feature>
<dbReference type="InterPro" id="IPR051561">
    <property type="entry name" value="FRAS1_ECM"/>
</dbReference>
<dbReference type="CTD" id="20249171"/>
<dbReference type="InterPro" id="IPR001304">
    <property type="entry name" value="C-type_lectin-like"/>
</dbReference>
<feature type="region of interest" description="Disordered" evidence="11">
    <location>
        <begin position="2082"/>
        <end position="2113"/>
    </location>
</feature>
<feature type="repeat" description="CSPG" evidence="10">
    <location>
        <begin position="1455"/>
        <end position="1544"/>
    </location>
</feature>
<dbReference type="InterPro" id="IPR016187">
    <property type="entry name" value="CTDL_fold"/>
</dbReference>
<dbReference type="Pfam" id="PF16184">
    <property type="entry name" value="Cadherin_3"/>
    <property type="match status" value="11"/>
</dbReference>
<keyword evidence="16" id="KW-1185">Reference proteome</keyword>
<feature type="repeat" description="CSPG" evidence="10">
    <location>
        <begin position="1575"/>
        <end position="1672"/>
    </location>
</feature>
<dbReference type="PROSITE" id="PS00615">
    <property type="entry name" value="C_TYPE_LECTIN_1"/>
    <property type="match status" value="1"/>
</dbReference>
<evidence type="ECO:0000256" key="5">
    <source>
        <dbReference type="ARBA" id="ARBA00022837"/>
    </source>
</evidence>
<dbReference type="Gene3D" id="2.60.40.2030">
    <property type="match status" value="1"/>
</dbReference>
<keyword evidence="12" id="KW-0472">Membrane</keyword>
<dbReference type="GO" id="GO:0009653">
    <property type="term" value="P:anatomical structure morphogenesis"/>
    <property type="evidence" value="ECO:0007669"/>
    <property type="project" value="TreeGrafter"/>
</dbReference>
<dbReference type="InterPro" id="IPR016186">
    <property type="entry name" value="C-type_lectin-like/link_sf"/>
</dbReference>
<evidence type="ECO:0000313" key="15">
    <source>
        <dbReference type="EMBL" id="ESO92424.1"/>
    </source>
</evidence>
<dbReference type="PANTHER" id="PTHR45739:SF11">
    <property type="entry name" value="FRAS1-RELATED EXTRACELLULAR MATRIX PROTEIN 1-LIKE ISOFORM X1"/>
    <property type="match status" value="1"/>
</dbReference>
<feature type="compositionally biased region" description="Basic residues" evidence="11">
    <location>
        <begin position="2088"/>
        <end position="2113"/>
    </location>
</feature>
<evidence type="ECO:0008006" key="17">
    <source>
        <dbReference type="Google" id="ProtNLM"/>
    </source>
</evidence>
<dbReference type="InterPro" id="IPR045658">
    <property type="entry name" value="FRAS1-rel_N"/>
</dbReference>
<dbReference type="EMBL" id="KB202094">
    <property type="protein sequence ID" value="ESO92424.1"/>
    <property type="molecule type" value="Genomic_DNA"/>
</dbReference>
<dbReference type="InterPro" id="IPR018378">
    <property type="entry name" value="C-type_lectin_CS"/>
</dbReference>
<evidence type="ECO:0000256" key="3">
    <source>
        <dbReference type="ARBA" id="ARBA00022729"/>
    </source>
</evidence>
<dbReference type="STRING" id="225164.V4BTY1"/>
<dbReference type="PROSITE" id="PS51854">
    <property type="entry name" value="CSPG"/>
    <property type="match status" value="10"/>
</dbReference>
<evidence type="ECO:0000313" key="16">
    <source>
        <dbReference type="Proteomes" id="UP000030746"/>
    </source>
</evidence>
<comment type="similarity">
    <text evidence="1">Belongs to the FRAS1 family.</text>
</comment>
<dbReference type="Pfam" id="PF00059">
    <property type="entry name" value="Lectin_C"/>
    <property type="match status" value="1"/>
</dbReference>
<dbReference type="GO" id="GO:0007154">
    <property type="term" value="P:cell communication"/>
    <property type="evidence" value="ECO:0007669"/>
    <property type="project" value="InterPro"/>
</dbReference>
<keyword evidence="12" id="KW-1133">Transmembrane helix</keyword>
<dbReference type="SUPFAM" id="SSF141072">
    <property type="entry name" value="CalX-like"/>
    <property type="match status" value="1"/>
</dbReference>
<dbReference type="InterPro" id="IPR002126">
    <property type="entry name" value="Cadherin-like_dom"/>
</dbReference>
<evidence type="ECO:0000256" key="6">
    <source>
        <dbReference type="ARBA" id="ARBA00022889"/>
    </source>
</evidence>